<organism evidence="14 15">
    <name type="scientific">Spodoptera exigua</name>
    <name type="common">Beet armyworm</name>
    <name type="synonym">Noctua fulgens</name>
    <dbReference type="NCBI Taxonomy" id="7107"/>
    <lineage>
        <taxon>Eukaryota</taxon>
        <taxon>Metazoa</taxon>
        <taxon>Ecdysozoa</taxon>
        <taxon>Arthropoda</taxon>
        <taxon>Hexapoda</taxon>
        <taxon>Insecta</taxon>
        <taxon>Pterygota</taxon>
        <taxon>Neoptera</taxon>
        <taxon>Endopterygota</taxon>
        <taxon>Lepidoptera</taxon>
        <taxon>Glossata</taxon>
        <taxon>Ditrysia</taxon>
        <taxon>Noctuoidea</taxon>
        <taxon>Noctuidae</taxon>
        <taxon>Amphipyrinae</taxon>
        <taxon>Spodoptera</taxon>
    </lineage>
</organism>
<evidence type="ECO:0000256" key="7">
    <source>
        <dbReference type="ARBA" id="ARBA00023015"/>
    </source>
</evidence>
<evidence type="ECO:0000256" key="8">
    <source>
        <dbReference type="ARBA" id="ARBA00023125"/>
    </source>
</evidence>
<feature type="domain" description="C2H2-type" evidence="13">
    <location>
        <begin position="414"/>
        <end position="442"/>
    </location>
</feature>
<keyword evidence="5 11" id="KW-0863">Zinc-finger</keyword>
<feature type="domain" description="C2H2-type" evidence="13">
    <location>
        <begin position="319"/>
        <end position="346"/>
    </location>
</feature>
<evidence type="ECO:0000256" key="2">
    <source>
        <dbReference type="ARBA" id="ARBA00006991"/>
    </source>
</evidence>
<evidence type="ECO:0000256" key="12">
    <source>
        <dbReference type="SAM" id="MobiDB-lite"/>
    </source>
</evidence>
<dbReference type="FunFam" id="3.30.160.60:FF:001370">
    <property type="entry name" value="Zinc finger protein"/>
    <property type="match status" value="1"/>
</dbReference>
<feature type="region of interest" description="Disordered" evidence="12">
    <location>
        <begin position="133"/>
        <end position="170"/>
    </location>
</feature>
<feature type="domain" description="C2H2-type" evidence="13">
    <location>
        <begin position="262"/>
        <end position="285"/>
    </location>
</feature>
<dbReference type="Gene3D" id="3.30.160.60">
    <property type="entry name" value="Classic Zinc Finger"/>
    <property type="match status" value="7"/>
</dbReference>
<feature type="domain" description="C2H2-type" evidence="13">
    <location>
        <begin position="354"/>
        <end position="382"/>
    </location>
</feature>
<evidence type="ECO:0000256" key="10">
    <source>
        <dbReference type="ARBA" id="ARBA00023242"/>
    </source>
</evidence>
<dbReference type="InterPro" id="IPR013087">
    <property type="entry name" value="Znf_C2H2_type"/>
</dbReference>
<keyword evidence="3" id="KW-0479">Metal-binding</keyword>
<keyword evidence="4" id="KW-0677">Repeat</keyword>
<dbReference type="FunFam" id="3.30.160.60:FF:000624">
    <property type="entry name" value="zinc finger protein 697"/>
    <property type="match status" value="1"/>
</dbReference>
<evidence type="ECO:0000256" key="6">
    <source>
        <dbReference type="ARBA" id="ARBA00022833"/>
    </source>
</evidence>
<dbReference type="PROSITE" id="PS50157">
    <property type="entry name" value="ZINC_FINGER_C2H2_2"/>
    <property type="match status" value="9"/>
</dbReference>
<dbReference type="GO" id="GO:0003690">
    <property type="term" value="F:double-stranded DNA binding"/>
    <property type="evidence" value="ECO:0007669"/>
    <property type="project" value="UniProtKB-ARBA"/>
</dbReference>
<dbReference type="PROSITE" id="PS00028">
    <property type="entry name" value="ZINC_FINGER_C2H2_1"/>
    <property type="match status" value="9"/>
</dbReference>
<feature type="domain" description="C2H2-type" evidence="13">
    <location>
        <begin position="443"/>
        <end position="470"/>
    </location>
</feature>
<keyword evidence="9" id="KW-0804">Transcription</keyword>
<dbReference type="SMART" id="SM00355">
    <property type="entry name" value="ZnF_C2H2"/>
    <property type="match status" value="11"/>
</dbReference>
<feature type="domain" description="C2H2-type" evidence="13">
    <location>
        <begin position="499"/>
        <end position="527"/>
    </location>
</feature>
<dbReference type="AlphaFoldDB" id="A0A835GNH3"/>
<evidence type="ECO:0000256" key="3">
    <source>
        <dbReference type="ARBA" id="ARBA00022723"/>
    </source>
</evidence>
<dbReference type="Proteomes" id="UP000648187">
    <property type="component" value="Unassembled WGS sequence"/>
</dbReference>
<sequence length="532" mass="62448">MDEGTFINLAETYTILGVTETYTAMLKECFDIDLSPVPGMYCTATYTICESCITRLRDATDFKKQVLTCEEAFRDLYNRNFIKEAEPIVQVEVKQEIPDASLDDVFKDQCPLDSGNDYVCVDSEEDVELKVDEQDDPTEVDVKSKKRKLRSSNKKTQKNKSCRTERKNVKMETEDNAASKKIGRNMATKFRLSDEDYRRDGDTYQCAHCDKKYDKFYSLRFHVKTKHYKIPRFSCNICLKEFMTPAPLTVHKLEAHNIDDRFKCNACKGIFNTKIQLRKHINNFHMLGERYKCEFCEYESFSFEGMYKHKFKHKTVKDYHCRFCRKSFLRKTTLDLHERIHTGMAYYEIVDEKYRCKECGSTFSRQPLVSQHYRFVHLKRRPRLRKCPYPDCNVKIPANSRTSHLELEHGVPSPSCGVCGKKFRYPSGVLEHQKKVHMGEKTCVCKLCDKRFFDNYSLRMHMVTHSDVRKFKCDVCGRLFRWENNLKDHVRIHTGEKRFTCPVCGKNFVQKSTLKQHATRNHPGVDISSATK</sequence>
<dbReference type="EMBL" id="JACKWZ010000041">
    <property type="protein sequence ID" value="KAF9419622.1"/>
    <property type="molecule type" value="Genomic_DNA"/>
</dbReference>
<evidence type="ECO:0000256" key="4">
    <source>
        <dbReference type="ARBA" id="ARBA00022737"/>
    </source>
</evidence>
<feature type="compositionally biased region" description="Basic residues" evidence="12">
    <location>
        <begin position="144"/>
        <end position="161"/>
    </location>
</feature>
<dbReference type="InterPro" id="IPR036236">
    <property type="entry name" value="Znf_C2H2_sf"/>
</dbReference>
<comment type="similarity">
    <text evidence="2">Belongs to the krueppel C2H2-type zinc-finger protein family.</text>
</comment>
<dbReference type="GO" id="GO:0008270">
    <property type="term" value="F:zinc ion binding"/>
    <property type="evidence" value="ECO:0007669"/>
    <property type="project" value="UniProtKB-KW"/>
</dbReference>
<feature type="domain" description="C2H2-type" evidence="13">
    <location>
        <begin position="233"/>
        <end position="261"/>
    </location>
</feature>
<dbReference type="PANTHER" id="PTHR24379:SF121">
    <property type="entry name" value="C2H2-TYPE DOMAIN-CONTAINING PROTEIN"/>
    <property type="match status" value="1"/>
</dbReference>
<feature type="domain" description="C2H2-type" evidence="13">
    <location>
        <begin position="204"/>
        <end position="227"/>
    </location>
</feature>
<evidence type="ECO:0000259" key="13">
    <source>
        <dbReference type="PROSITE" id="PS50157"/>
    </source>
</evidence>
<comment type="subcellular location">
    <subcellularLocation>
        <location evidence="1">Nucleus</location>
    </subcellularLocation>
</comment>
<keyword evidence="7" id="KW-0805">Transcription regulation</keyword>
<name>A0A835GNH3_SPOEX</name>
<dbReference type="FunFam" id="3.30.160.60:FF:000100">
    <property type="entry name" value="Zinc finger 45-like"/>
    <property type="match status" value="1"/>
</dbReference>
<comment type="caution">
    <text evidence="14">The sequence shown here is derived from an EMBL/GenBank/DDBJ whole genome shotgun (WGS) entry which is preliminary data.</text>
</comment>
<evidence type="ECO:0000256" key="5">
    <source>
        <dbReference type="ARBA" id="ARBA00022771"/>
    </source>
</evidence>
<protein>
    <recommendedName>
        <fullName evidence="13">C2H2-type domain-containing protein</fullName>
    </recommendedName>
</protein>
<keyword evidence="10" id="KW-0539">Nucleus</keyword>
<evidence type="ECO:0000256" key="9">
    <source>
        <dbReference type="ARBA" id="ARBA00023163"/>
    </source>
</evidence>
<dbReference type="GO" id="GO:0005634">
    <property type="term" value="C:nucleus"/>
    <property type="evidence" value="ECO:0007669"/>
    <property type="project" value="UniProtKB-SubCell"/>
</dbReference>
<evidence type="ECO:0000256" key="1">
    <source>
        <dbReference type="ARBA" id="ARBA00004123"/>
    </source>
</evidence>
<dbReference type="PANTHER" id="PTHR24379">
    <property type="entry name" value="KRAB AND ZINC FINGER DOMAIN-CONTAINING"/>
    <property type="match status" value="1"/>
</dbReference>
<accession>A0A835GNH3</accession>
<keyword evidence="6" id="KW-0862">Zinc</keyword>
<gene>
    <name evidence="14" type="ORF">HW555_003900</name>
</gene>
<dbReference type="SUPFAM" id="SSF57667">
    <property type="entry name" value="beta-beta-alpha zinc fingers"/>
    <property type="match status" value="5"/>
</dbReference>
<evidence type="ECO:0000256" key="11">
    <source>
        <dbReference type="PROSITE-ProRule" id="PRU00042"/>
    </source>
</evidence>
<keyword evidence="15" id="KW-1185">Reference proteome</keyword>
<evidence type="ECO:0000313" key="15">
    <source>
        <dbReference type="Proteomes" id="UP000648187"/>
    </source>
</evidence>
<evidence type="ECO:0000313" key="14">
    <source>
        <dbReference type="EMBL" id="KAF9419622.1"/>
    </source>
</evidence>
<dbReference type="GO" id="GO:0048598">
    <property type="term" value="P:embryonic morphogenesis"/>
    <property type="evidence" value="ECO:0007669"/>
    <property type="project" value="UniProtKB-ARBA"/>
</dbReference>
<reference evidence="14" key="1">
    <citation type="submission" date="2020-08" db="EMBL/GenBank/DDBJ databases">
        <title>Spodoptera exigua strain:BAW_Kor-Di-RS1 Genome sequencing and assembly.</title>
        <authorList>
            <person name="Kim J."/>
            <person name="Nam H.Y."/>
            <person name="Kwon M."/>
            <person name="Choi J.H."/>
            <person name="Cho S.R."/>
            <person name="Kim G.-H."/>
        </authorList>
    </citation>
    <scope>NUCLEOTIDE SEQUENCE</scope>
    <source>
        <strain evidence="14">BAW_Kor-Di-RS1</strain>
        <tissue evidence="14">Whole-body</tissue>
    </source>
</reference>
<keyword evidence="8" id="KW-0238">DNA-binding</keyword>
<feature type="domain" description="C2H2-type" evidence="13">
    <location>
        <begin position="471"/>
        <end position="498"/>
    </location>
</feature>
<dbReference type="Pfam" id="PF00096">
    <property type="entry name" value="zf-C2H2"/>
    <property type="match status" value="3"/>
</dbReference>
<proteinExistence type="inferred from homology"/>